<evidence type="ECO:0000259" key="2">
    <source>
        <dbReference type="PROSITE" id="PS50279"/>
    </source>
</evidence>
<accession>A0A6V7UVQ8</accession>
<keyword evidence="1" id="KW-0732">Signal</keyword>
<evidence type="ECO:0000256" key="1">
    <source>
        <dbReference type="SAM" id="SignalP"/>
    </source>
</evidence>
<dbReference type="SMART" id="SM00131">
    <property type="entry name" value="KU"/>
    <property type="match status" value="1"/>
</dbReference>
<dbReference type="InterPro" id="IPR052861">
    <property type="entry name" value="BPTI/Kunitz_domain"/>
</dbReference>
<evidence type="ECO:0000313" key="3">
    <source>
        <dbReference type="EMBL" id="CAD2165465.1"/>
    </source>
</evidence>
<dbReference type="InterPro" id="IPR036880">
    <property type="entry name" value="Kunitz_BPTI_sf"/>
</dbReference>
<sequence length="215" mass="24699">MFLKIIIFLFLNKIQTKNITLEEAKRTSPIPFIESFCDLAFLKFIYGMRDFRKHYDKGYDCGEGLEINNSGIKWYYDDELVMCLSFVYKGCGGNENRFNSALECLGACRPADDGNIRLECTIGKEEKLIPCGDRHAIERSYHGGVDECPPGYRCSSVSIAMDYCCNRDLYYKNTQPKCKNGKKALEYFGKFCEEEFCPLDSNCIQLELFAHCCPK</sequence>
<feature type="signal peptide" evidence="1">
    <location>
        <begin position="1"/>
        <end position="16"/>
    </location>
</feature>
<dbReference type="PANTHER" id="PTHR47248:SF9">
    <property type="entry name" value="BPTI_KUNITZ INHIBITOR DOMAIN-CONTAINING PROTEIN"/>
    <property type="match status" value="1"/>
</dbReference>
<reference evidence="3 4" key="1">
    <citation type="submission" date="2020-08" db="EMBL/GenBank/DDBJ databases">
        <authorList>
            <person name="Koutsovoulos G."/>
            <person name="Danchin GJ E."/>
        </authorList>
    </citation>
    <scope>NUCLEOTIDE SEQUENCE [LARGE SCALE GENOMIC DNA]</scope>
</reference>
<organism evidence="3 4">
    <name type="scientific">Meloidogyne enterolobii</name>
    <name type="common">Root-knot nematode worm</name>
    <name type="synonym">Meloidogyne mayaguensis</name>
    <dbReference type="NCBI Taxonomy" id="390850"/>
    <lineage>
        <taxon>Eukaryota</taxon>
        <taxon>Metazoa</taxon>
        <taxon>Ecdysozoa</taxon>
        <taxon>Nematoda</taxon>
        <taxon>Chromadorea</taxon>
        <taxon>Rhabditida</taxon>
        <taxon>Tylenchina</taxon>
        <taxon>Tylenchomorpha</taxon>
        <taxon>Tylenchoidea</taxon>
        <taxon>Meloidogynidae</taxon>
        <taxon>Meloidogyninae</taxon>
        <taxon>Meloidogyne</taxon>
    </lineage>
</organism>
<dbReference type="SUPFAM" id="SSF57362">
    <property type="entry name" value="BPTI-like"/>
    <property type="match status" value="1"/>
</dbReference>
<dbReference type="GO" id="GO:0004867">
    <property type="term" value="F:serine-type endopeptidase inhibitor activity"/>
    <property type="evidence" value="ECO:0007669"/>
    <property type="project" value="InterPro"/>
</dbReference>
<dbReference type="InterPro" id="IPR020901">
    <property type="entry name" value="Prtase_inh_Kunz-CS"/>
</dbReference>
<dbReference type="Gene3D" id="4.10.410.10">
    <property type="entry name" value="Pancreatic trypsin inhibitor Kunitz domain"/>
    <property type="match status" value="1"/>
</dbReference>
<gene>
    <name evidence="3" type="ORF">MENT_LOCUS17193</name>
</gene>
<evidence type="ECO:0000313" key="4">
    <source>
        <dbReference type="Proteomes" id="UP000580250"/>
    </source>
</evidence>
<feature type="domain" description="BPTI/Kunitz inhibitor" evidence="2">
    <location>
        <begin position="56"/>
        <end position="108"/>
    </location>
</feature>
<dbReference type="InterPro" id="IPR002223">
    <property type="entry name" value="Kunitz_BPTI"/>
</dbReference>
<dbReference type="PROSITE" id="PS00280">
    <property type="entry name" value="BPTI_KUNITZ_1"/>
    <property type="match status" value="1"/>
</dbReference>
<dbReference type="OrthoDB" id="4473401at2759"/>
<feature type="chain" id="PRO_5028054695" description="BPTI/Kunitz inhibitor domain-containing protein" evidence="1">
    <location>
        <begin position="17"/>
        <end position="215"/>
    </location>
</feature>
<proteinExistence type="predicted"/>
<name>A0A6V7UVQ8_MELEN</name>
<dbReference type="AlphaFoldDB" id="A0A6V7UVQ8"/>
<protein>
    <recommendedName>
        <fullName evidence="2">BPTI/Kunitz inhibitor domain-containing protein</fullName>
    </recommendedName>
</protein>
<dbReference type="EMBL" id="CAJEWN010000110">
    <property type="protein sequence ID" value="CAD2165465.1"/>
    <property type="molecule type" value="Genomic_DNA"/>
</dbReference>
<dbReference type="Proteomes" id="UP000580250">
    <property type="component" value="Unassembled WGS sequence"/>
</dbReference>
<dbReference type="Pfam" id="PF00014">
    <property type="entry name" value="Kunitz_BPTI"/>
    <property type="match status" value="1"/>
</dbReference>
<dbReference type="PANTHER" id="PTHR47248">
    <property type="entry name" value="PROTEIN CBG06772"/>
    <property type="match status" value="1"/>
</dbReference>
<comment type="caution">
    <text evidence="3">The sequence shown here is derived from an EMBL/GenBank/DDBJ whole genome shotgun (WGS) entry which is preliminary data.</text>
</comment>
<dbReference type="PROSITE" id="PS50279">
    <property type="entry name" value="BPTI_KUNITZ_2"/>
    <property type="match status" value="1"/>
</dbReference>